<evidence type="ECO:0000313" key="1">
    <source>
        <dbReference type="EMBL" id="KKU55056.1"/>
    </source>
</evidence>
<evidence type="ECO:0000313" key="2">
    <source>
        <dbReference type="Proteomes" id="UP000034607"/>
    </source>
</evidence>
<gene>
    <name evidence="1" type="ORF">UX78_C0027G0008</name>
</gene>
<name>A0A0G1RD34_9BACT</name>
<sequence>MKKETFLSRIQKTTLTDLFGKGENLRRSVVEMLREMPQDQNGENFRRLLREVLETESGVTGEEIADEERLGRDVRKITDGGKRDLVYCGAGCQDKLTWKKKLLSKNKKGEVLIH</sequence>
<proteinExistence type="predicted"/>
<dbReference type="Proteomes" id="UP000034607">
    <property type="component" value="Unassembled WGS sequence"/>
</dbReference>
<protein>
    <submittedName>
        <fullName evidence="1">Uncharacterized protein</fullName>
    </submittedName>
</protein>
<reference evidence="1 2" key="1">
    <citation type="journal article" date="2015" name="Nature">
        <title>rRNA introns, odd ribosomes, and small enigmatic genomes across a large radiation of phyla.</title>
        <authorList>
            <person name="Brown C.T."/>
            <person name="Hug L.A."/>
            <person name="Thomas B.C."/>
            <person name="Sharon I."/>
            <person name="Castelle C.J."/>
            <person name="Singh A."/>
            <person name="Wilkins M.J."/>
            <person name="Williams K.H."/>
            <person name="Banfield J.F."/>
        </authorList>
    </citation>
    <scope>NUCLEOTIDE SEQUENCE [LARGE SCALE GENOMIC DNA]</scope>
</reference>
<dbReference type="AlphaFoldDB" id="A0A0G1RD34"/>
<organism evidence="1 2">
    <name type="scientific">Candidatus Amesbacteria bacterium GW2011_GWA2_47_11</name>
    <dbReference type="NCBI Taxonomy" id="1618357"/>
    <lineage>
        <taxon>Bacteria</taxon>
        <taxon>Candidatus Amesiibacteriota</taxon>
    </lineage>
</organism>
<accession>A0A0G1RD34</accession>
<comment type="caution">
    <text evidence="1">The sequence shown here is derived from an EMBL/GenBank/DDBJ whole genome shotgun (WGS) entry which is preliminary data.</text>
</comment>
<dbReference type="EMBL" id="LCNM01000027">
    <property type="protein sequence ID" value="KKU55056.1"/>
    <property type="molecule type" value="Genomic_DNA"/>
</dbReference>